<dbReference type="PANTHER" id="PTHR43033">
    <property type="entry name" value="TRNA(ILE)-LYSIDINE SYNTHASE-RELATED"/>
    <property type="match status" value="1"/>
</dbReference>
<dbReference type="PANTHER" id="PTHR43033:SF1">
    <property type="entry name" value="TRNA(ILE)-LYSIDINE SYNTHASE-RELATED"/>
    <property type="match status" value="1"/>
</dbReference>
<dbReference type="Pfam" id="PF11734">
    <property type="entry name" value="TilS_C"/>
    <property type="match status" value="1"/>
</dbReference>
<dbReference type="HAMAP" id="MF_01161">
    <property type="entry name" value="tRNA_Ile_lys_synt"/>
    <property type="match status" value="1"/>
</dbReference>
<dbReference type="CDD" id="cd01992">
    <property type="entry name" value="TilS_N"/>
    <property type="match status" value="1"/>
</dbReference>
<dbReference type="InterPro" id="IPR012796">
    <property type="entry name" value="Lysidine-tRNA-synth_C"/>
</dbReference>
<dbReference type="NCBIfam" id="TIGR02432">
    <property type="entry name" value="lysidine_TilS_N"/>
    <property type="match status" value="1"/>
</dbReference>
<accession>A0A0N0GNK6</accession>
<dbReference type="Gene3D" id="1.20.59.20">
    <property type="match status" value="1"/>
</dbReference>
<dbReference type="Gene3D" id="3.40.50.620">
    <property type="entry name" value="HUPs"/>
    <property type="match status" value="1"/>
</dbReference>
<dbReference type="OrthoDB" id="9807403at2"/>
<dbReference type="PATRIC" id="fig|857265.3.peg.2190"/>
<organism evidence="10 11">
    <name type="scientific">Amantichitinum ursilacus</name>
    <dbReference type="NCBI Taxonomy" id="857265"/>
    <lineage>
        <taxon>Bacteria</taxon>
        <taxon>Pseudomonadati</taxon>
        <taxon>Pseudomonadota</taxon>
        <taxon>Betaproteobacteria</taxon>
        <taxon>Neisseriales</taxon>
        <taxon>Chitinibacteraceae</taxon>
        <taxon>Amantichitinum</taxon>
    </lineage>
</organism>
<comment type="domain">
    <text evidence="8">The N-terminal region contains the highly conserved SGGXDS motif, predicted to be a P-loop motif involved in ATP binding.</text>
</comment>
<dbReference type="InterPro" id="IPR012795">
    <property type="entry name" value="tRNA_Ile_lys_synt_N"/>
</dbReference>
<evidence type="ECO:0000256" key="1">
    <source>
        <dbReference type="ARBA" id="ARBA00004496"/>
    </source>
</evidence>
<evidence type="ECO:0000256" key="4">
    <source>
        <dbReference type="ARBA" id="ARBA00022694"/>
    </source>
</evidence>
<feature type="domain" description="Lysidine-tRNA(Ile) synthetase C-terminal" evidence="9">
    <location>
        <begin position="377"/>
        <end position="450"/>
    </location>
</feature>
<evidence type="ECO:0000256" key="3">
    <source>
        <dbReference type="ARBA" id="ARBA00022598"/>
    </source>
</evidence>
<evidence type="ECO:0000256" key="7">
    <source>
        <dbReference type="ARBA" id="ARBA00048539"/>
    </source>
</evidence>
<sequence>MANSRKSTSPEHDVSAQLLQTVWQRLAPLLDPSTTVCVGLSGGVDSVVLLHLLARCAQAASGTIPLRLSAVHVHHGLSPHADAWAAFAVDYAARLGVHCAVERISLAGRAELGVEAAARNARYAAFLRQPAQIFAVGHHRDDQAETILLSLLRGSGVNGLASMPFARPLSSTATLVRPLLDTPRAALLRYAEANQLAWIEDESNLSTDYERNALRHQVLPPLRAQFGDVDAAMARSARHLGEASQLLDELAAEDLARCVQDGAFELATPLSPLRLKHALRYWLAQSGLVLDTRAFDELWRVMSDAAGDAQPALVWRQEAVRRYRTRLWITPAVVEPGPNVALQGVAAQTVPYWQGMLAWQQQASGQGIALHWLERGYEVRAWQGSARLRLRADGPAQQLKTLAQSRGMPPWVRAGRPGIYIDDQLAAFSGLGVDHRFVAAADEPGWLPLWQPGPAISR</sequence>
<reference evidence="10 11" key="1">
    <citation type="submission" date="2015-07" db="EMBL/GenBank/DDBJ databases">
        <title>Draft genome sequence of the Amantichitinum ursilacus IGB-41, a new chitin-degrading bacterium.</title>
        <authorList>
            <person name="Kirstahler P."/>
            <person name="Guenther M."/>
            <person name="Grumaz C."/>
            <person name="Rupp S."/>
            <person name="Zibek S."/>
            <person name="Sohn K."/>
        </authorList>
    </citation>
    <scope>NUCLEOTIDE SEQUENCE [LARGE SCALE GENOMIC DNA]</scope>
    <source>
        <strain evidence="10 11">IGB-41</strain>
    </source>
</reference>
<gene>
    <name evidence="8 10" type="primary">tilS</name>
    <name evidence="10" type="ORF">WG78_10655</name>
</gene>
<comment type="subcellular location">
    <subcellularLocation>
        <location evidence="1 8">Cytoplasm</location>
    </subcellularLocation>
</comment>
<dbReference type="Proteomes" id="UP000037939">
    <property type="component" value="Unassembled WGS sequence"/>
</dbReference>
<name>A0A0N0GNK6_9NEIS</name>
<proteinExistence type="inferred from homology"/>
<comment type="catalytic activity">
    <reaction evidence="7 8">
        <text>cytidine(34) in tRNA(Ile2) + L-lysine + ATP = lysidine(34) in tRNA(Ile2) + AMP + diphosphate + H(+)</text>
        <dbReference type="Rhea" id="RHEA:43744"/>
        <dbReference type="Rhea" id="RHEA-COMP:10625"/>
        <dbReference type="Rhea" id="RHEA-COMP:10670"/>
        <dbReference type="ChEBI" id="CHEBI:15378"/>
        <dbReference type="ChEBI" id="CHEBI:30616"/>
        <dbReference type="ChEBI" id="CHEBI:32551"/>
        <dbReference type="ChEBI" id="CHEBI:33019"/>
        <dbReference type="ChEBI" id="CHEBI:82748"/>
        <dbReference type="ChEBI" id="CHEBI:83665"/>
        <dbReference type="ChEBI" id="CHEBI:456215"/>
        <dbReference type="EC" id="6.3.4.19"/>
    </reaction>
</comment>
<dbReference type="InterPro" id="IPR015262">
    <property type="entry name" value="tRNA_Ile_lys_synt_subst-bd"/>
</dbReference>
<dbReference type="InterPro" id="IPR014729">
    <property type="entry name" value="Rossmann-like_a/b/a_fold"/>
</dbReference>
<comment type="similarity">
    <text evidence="8">Belongs to the tRNA(Ile)-lysidine synthase family.</text>
</comment>
<comment type="caution">
    <text evidence="10">The sequence shown here is derived from an EMBL/GenBank/DDBJ whole genome shotgun (WGS) entry which is preliminary data.</text>
</comment>
<dbReference type="Pfam" id="PF01171">
    <property type="entry name" value="ATP_bind_3"/>
    <property type="match status" value="1"/>
</dbReference>
<keyword evidence="5 8" id="KW-0547">Nucleotide-binding</keyword>
<feature type="binding site" evidence="8">
    <location>
        <begin position="41"/>
        <end position="46"/>
    </location>
    <ligand>
        <name>ATP</name>
        <dbReference type="ChEBI" id="CHEBI:30616"/>
    </ligand>
</feature>
<evidence type="ECO:0000256" key="5">
    <source>
        <dbReference type="ARBA" id="ARBA00022741"/>
    </source>
</evidence>
<dbReference type="RefSeq" id="WP_083458916.1">
    <property type="nucleotide sequence ID" value="NZ_LAQT01000008.1"/>
</dbReference>
<dbReference type="STRING" id="857265.WG78_10655"/>
<evidence type="ECO:0000259" key="9">
    <source>
        <dbReference type="SMART" id="SM00977"/>
    </source>
</evidence>
<dbReference type="AlphaFoldDB" id="A0A0N0GNK6"/>
<dbReference type="InterPro" id="IPR012094">
    <property type="entry name" value="tRNA_Ile_lys_synt"/>
</dbReference>
<dbReference type="SUPFAM" id="SSF56037">
    <property type="entry name" value="PheT/TilS domain"/>
    <property type="match status" value="1"/>
</dbReference>
<dbReference type="EMBL" id="LAQT01000008">
    <property type="protein sequence ID" value="KPC52944.1"/>
    <property type="molecule type" value="Genomic_DNA"/>
</dbReference>
<dbReference type="SUPFAM" id="SSF52402">
    <property type="entry name" value="Adenine nucleotide alpha hydrolases-like"/>
    <property type="match status" value="1"/>
</dbReference>
<dbReference type="GO" id="GO:0005524">
    <property type="term" value="F:ATP binding"/>
    <property type="evidence" value="ECO:0007669"/>
    <property type="project" value="UniProtKB-UniRule"/>
</dbReference>
<dbReference type="GO" id="GO:0032267">
    <property type="term" value="F:tRNA(Ile)-lysidine synthase activity"/>
    <property type="evidence" value="ECO:0007669"/>
    <property type="project" value="UniProtKB-EC"/>
</dbReference>
<dbReference type="EC" id="6.3.4.19" evidence="8"/>
<evidence type="ECO:0000256" key="6">
    <source>
        <dbReference type="ARBA" id="ARBA00022840"/>
    </source>
</evidence>
<comment type="function">
    <text evidence="8">Ligates lysine onto the cytidine present at position 34 of the AUA codon-specific tRNA(Ile) that contains the anticodon CAU, in an ATP-dependent manner. Cytidine is converted to lysidine, thus changing the amino acid specificity of the tRNA from methionine to isoleucine.</text>
</comment>
<keyword evidence="3 8" id="KW-0436">Ligase</keyword>
<keyword evidence="11" id="KW-1185">Reference proteome</keyword>
<keyword evidence="2 8" id="KW-0963">Cytoplasm</keyword>
<dbReference type="InterPro" id="IPR011063">
    <property type="entry name" value="TilS/TtcA_N"/>
</dbReference>
<protein>
    <recommendedName>
        <fullName evidence="8">tRNA(Ile)-lysidine synthase</fullName>
        <ecNumber evidence="8">6.3.4.19</ecNumber>
    </recommendedName>
    <alternativeName>
        <fullName evidence="8">tRNA(Ile)-2-lysyl-cytidine synthase</fullName>
    </alternativeName>
    <alternativeName>
        <fullName evidence="8">tRNA(Ile)-lysidine synthetase</fullName>
    </alternativeName>
</protein>
<keyword evidence="6 8" id="KW-0067">ATP-binding</keyword>
<dbReference type="SMART" id="SM00977">
    <property type="entry name" value="TilS_C"/>
    <property type="match status" value="1"/>
</dbReference>
<dbReference type="Pfam" id="PF09179">
    <property type="entry name" value="TilS"/>
    <property type="match status" value="1"/>
</dbReference>
<dbReference type="GO" id="GO:0005737">
    <property type="term" value="C:cytoplasm"/>
    <property type="evidence" value="ECO:0007669"/>
    <property type="project" value="UniProtKB-SubCell"/>
</dbReference>
<evidence type="ECO:0000313" key="11">
    <source>
        <dbReference type="Proteomes" id="UP000037939"/>
    </source>
</evidence>
<evidence type="ECO:0000256" key="2">
    <source>
        <dbReference type="ARBA" id="ARBA00022490"/>
    </source>
</evidence>
<evidence type="ECO:0000256" key="8">
    <source>
        <dbReference type="HAMAP-Rule" id="MF_01161"/>
    </source>
</evidence>
<dbReference type="GO" id="GO:0006400">
    <property type="term" value="P:tRNA modification"/>
    <property type="evidence" value="ECO:0007669"/>
    <property type="project" value="UniProtKB-UniRule"/>
</dbReference>
<evidence type="ECO:0000313" key="10">
    <source>
        <dbReference type="EMBL" id="KPC52944.1"/>
    </source>
</evidence>
<keyword evidence="4 8" id="KW-0819">tRNA processing</keyword>
<dbReference type="SUPFAM" id="SSF82829">
    <property type="entry name" value="MesJ substrate recognition domain-like"/>
    <property type="match status" value="1"/>
</dbReference>